<name>A0AAP0KH10_9MAGN</name>
<evidence type="ECO:0000256" key="6">
    <source>
        <dbReference type="ARBA" id="ARBA00022832"/>
    </source>
</evidence>
<dbReference type="InterPro" id="IPR009081">
    <property type="entry name" value="PP-bd_ACP"/>
</dbReference>
<evidence type="ECO:0000256" key="4">
    <source>
        <dbReference type="ARBA" id="ARBA00022516"/>
    </source>
</evidence>
<proteinExistence type="inferred from homology"/>
<evidence type="ECO:0000256" key="9">
    <source>
        <dbReference type="ARBA" id="ARBA00057783"/>
    </source>
</evidence>
<evidence type="ECO:0000259" key="12">
    <source>
        <dbReference type="PROSITE" id="PS50075"/>
    </source>
</evidence>
<dbReference type="InterPro" id="IPR036736">
    <property type="entry name" value="ACP-like_sf"/>
</dbReference>
<evidence type="ECO:0000256" key="10">
    <source>
        <dbReference type="ARBA" id="ARBA00063067"/>
    </source>
</evidence>
<dbReference type="AlphaFoldDB" id="A0AAP0KH10"/>
<evidence type="ECO:0000256" key="2">
    <source>
        <dbReference type="ARBA" id="ARBA00010930"/>
    </source>
</evidence>
<keyword evidence="6" id="KW-0276">Fatty acid metabolism</keyword>
<reference evidence="13 14" key="1">
    <citation type="submission" date="2024-01" db="EMBL/GenBank/DDBJ databases">
        <title>Genome assemblies of Stephania.</title>
        <authorList>
            <person name="Yang L."/>
        </authorList>
    </citation>
    <scope>NUCLEOTIDE SEQUENCE [LARGE SCALE GENOMIC DNA]</scope>
    <source>
        <strain evidence="13">YNDBR</strain>
        <tissue evidence="13">Leaf</tissue>
    </source>
</reference>
<comment type="subunit">
    <text evidence="10">Complex I is composed of at least 49 different subunits.</text>
</comment>
<dbReference type="NCBIfam" id="NF002148">
    <property type="entry name" value="PRK00982.1-2"/>
    <property type="match status" value="1"/>
</dbReference>
<keyword evidence="5" id="KW-0597">Phosphoprotein</keyword>
<keyword evidence="4 11" id="KW-0444">Lipid biosynthesis</keyword>
<dbReference type="GO" id="GO:0000035">
    <property type="term" value="F:acyl binding"/>
    <property type="evidence" value="ECO:0007669"/>
    <property type="project" value="TreeGrafter"/>
</dbReference>
<keyword evidence="8 11" id="KW-0275">Fatty acid biosynthesis</keyword>
<evidence type="ECO:0000256" key="11">
    <source>
        <dbReference type="RuleBase" id="RU000722"/>
    </source>
</evidence>
<comment type="caution">
    <text evidence="13">The sequence shown here is derived from an EMBL/GenBank/DDBJ whole genome shotgun (WGS) entry which is preliminary data.</text>
</comment>
<sequence>MQHIKNSILSHLRYGTATRKRLVMESGVAHCKVSRHICASTSNSSSELIDRVVDLVKKYDKTDGAMVTETSNFQKDLSLDSLDRVELVMAFEQEFSVEIPDEVADKFNCCADVAKYISSVSEGKKTAENS</sequence>
<dbReference type="PANTHER" id="PTHR20863:SF60">
    <property type="entry name" value="ACYL CARRIER PROTEIN 3, MITOCHONDRIAL"/>
    <property type="match status" value="1"/>
</dbReference>
<dbReference type="GO" id="GO:0005739">
    <property type="term" value="C:mitochondrion"/>
    <property type="evidence" value="ECO:0007669"/>
    <property type="project" value="UniProtKB-ARBA"/>
</dbReference>
<gene>
    <name evidence="13" type="ORF">Syun_010706</name>
</gene>
<dbReference type="FunFam" id="1.10.1200.10:FF:000003">
    <property type="entry name" value="Acyl carrier protein"/>
    <property type="match status" value="1"/>
</dbReference>
<comment type="pathway">
    <text evidence="1">Lipid metabolism; fatty acid biosynthesis.</text>
</comment>
<dbReference type="PROSITE" id="PS50075">
    <property type="entry name" value="CARRIER"/>
    <property type="match status" value="1"/>
</dbReference>
<dbReference type="Gene3D" id="1.10.1200.10">
    <property type="entry name" value="ACP-like"/>
    <property type="match status" value="1"/>
</dbReference>
<dbReference type="PANTHER" id="PTHR20863">
    <property type="entry name" value="ACYL CARRIER PROTEIN"/>
    <property type="match status" value="1"/>
</dbReference>
<accession>A0AAP0KH10</accession>
<evidence type="ECO:0000256" key="3">
    <source>
        <dbReference type="ARBA" id="ARBA00022450"/>
    </source>
</evidence>
<dbReference type="Proteomes" id="UP001420932">
    <property type="component" value="Unassembled WGS sequence"/>
</dbReference>
<dbReference type="EMBL" id="JBBNAF010000004">
    <property type="protein sequence ID" value="KAK9152397.1"/>
    <property type="molecule type" value="Genomic_DNA"/>
</dbReference>
<organism evidence="13 14">
    <name type="scientific">Stephania yunnanensis</name>
    <dbReference type="NCBI Taxonomy" id="152371"/>
    <lineage>
        <taxon>Eukaryota</taxon>
        <taxon>Viridiplantae</taxon>
        <taxon>Streptophyta</taxon>
        <taxon>Embryophyta</taxon>
        <taxon>Tracheophyta</taxon>
        <taxon>Spermatophyta</taxon>
        <taxon>Magnoliopsida</taxon>
        <taxon>Ranunculales</taxon>
        <taxon>Menispermaceae</taxon>
        <taxon>Menispermoideae</taxon>
        <taxon>Cissampelideae</taxon>
        <taxon>Stephania</taxon>
    </lineage>
</organism>
<evidence type="ECO:0000313" key="14">
    <source>
        <dbReference type="Proteomes" id="UP001420932"/>
    </source>
</evidence>
<comment type="function">
    <text evidence="9">Carrier of the growing fatty acid chain in fatty acid biosynthesis. May be involved in the synthesis of short and medium chain fatty acids. Accessory and non-catalytic subunit of the mitochondrial membrane respiratory chain NADH dehydrogenase (Complex I), which functions in the transfer of electrons from NADH to the respiratory chain.</text>
</comment>
<dbReference type="NCBIfam" id="TIGR00517">
    <property type="entry name" value="acyl_carrier"/>
    <property type="match status" value="1"/>
</dbReference>
<keyword evidence="14" id="KW-1185">Reference proteome</keyword>
<dbReference type="HAMAP" id="MF_01217">
    <property type="entry name" value="Acyl_carrier"/>
    <property type="match status" value="1"/>
</dbReference>
<keyword evidence="3 11" id="KW-0596">Phosphopantetheine</keyword>
<evidence type="ECO:0000256" key="8">
    <source>
        <dbReference type="ARBA" id="ARBA00023160"/>
    </source>
</evidence>
<dbReference type="InterPro" id="IPR003231">
    <property type="entry name" value="ACP"/>
</dbReference>
<keyword evidence="7" id="KW-0443">Lipid metabolism</keyword>
<evidence type="ECO:0000256" key="5">
    <source>
        <dbReference type="ARBA" id="ARBA00022553"/>
    </source>
</evidence>
<feature type="domain" description="Carrier" evidence="12">
    <location>
        <begin position="43"/>
        <end position="121"/>
    </location>
</feature>
<comment type="similarity">
    <text evidence="2">Belongs to the acyl carrier protein (ACP) family.</text>
</comment>
<protein>
    <recommendedName>
        <fullName evidence="11">Acyl carrier protein</fullName>
    </recommendedName>
</protein>
<dbReference type="Pfam" id="PF00550">
    <property type="entry name" value="PP-binding"/>
    <property type="match status" value="1"/>
</dbReference>
<evidence type="ECO:0000256" key="7">
    <source>
        <dbReference type="ARBA" id="ARBA00023098"/>
    </source>
</evidence>
<evidence type="ECO:0000313" key="13">
    <source>
        <dbReference type="EMBL" id="KAK9152397.1"/>
    </source>
</evidence>
<dbReference type="SUPFAM" id="SSF47336">
    <property type="entry name" value="ACP-like"/>
    <property type="match status" value="1"/>
</dbReference>
<evidence type="ECO:0000256" key="1">
    <source>
        <dbReference type="ARBA" id="ARBA00005194"/>
    </source>
</evidence>
<dbReference type="GO" id="GO:0000036">
    <property type="term" value="F:acyl carrier activity"/>
    <property type="evidence" value="ECO:0007669"/>
    <property type="project" value="TreeGrafter"/>
</dbReference>